<feature type="transmembrane region" description="Helical" evidence="7">
    <location>
        <begin position="344"/>
        <end position="367"/>
    </location>
</feature>
<dbReference type="EMBL" id="JAAGBB010000050">
    <property type="protein sequence ID" value="MBR0668195.1"/>
    <property type="molecule type" value="Genomic_DNA"/>
</dbReference>
<keyword evidence="11" id="KW-1185">Reference proteome</keyword>
<keyword evidence="2" id="KW-1003">Cell membrane</keyword>
<dbReference type="SUPFAM" id="SSF103473">
    <property type="entry name" value="MFS general substrate transporter"/>
    <property type="match status" value="1"/>
</dbReference>
<feature type="transmembrane region" description="Helical" evidence="7">
    <location>
        <begin position="170"/>
        <end position="191"/>
    </location>
</feature>
<dbReference type="Proteomes" id="UP001196870">
    <property type="component" value="Unassembled WGS sequence"/>
</dbReference>
<feature type="transmembrane region" description="Helical" evidence="7">
    <location>
        <begin position="108"/>
        <end position="130"/>
    </location>
</feature>
<protein>
    <submittedName>
        <fullName evidence="10">MFS transporter</fullName>
    </submittedName>
</protein>
<feature type="transmembrane region" description="Helical" evidence="7">
    <location>
        <begin position="373"/>
        <end position="391"/>
    </location>
</feature>
<keyword evidence="8" id="KW-0732">Signal</keyword>
<evidence type="ECO:0000313" key="11">
    <source>
        <dbReference type="Proteomes" id="UP001196870"/>
    </source>
</evidence>
<evidence type="ECO:0000313" key="10">
    <source>
        <dbReference type="EMBL" id="MBR0668195.1"/>
    </source>
</evidence>
<dbReference type="PROSITE" id="PS00216">
    <property type="entry name" value="SUGAR_TRANSPORT_1"/>
    <property type="match status" value="1"/>
</dbReference>
<organism evidence="10 11">
    <name type="scientific">Plastoroseomonas hellenica</name>
    <dbReference type="NCBI Taxonomy" id="2687306"/>
    <lineage>
        <taxon>Bacteria</taxon>
        <taxon>Pseudomonadati</taxon>
        <taxon>Pseudomonadota</taxon>
        <taxon>Alphaproteobacteria</taxon>
        <taxon>Acetobacterales</taxon>
        <taxon>Acetobacteraceae</taxon>
        <taxon>Plastoroseomonas</taxon>
    </lineage>
</organism>
<feature type="domain" description="Major facilitator superfamily (MFS) profile" evidence="9">
    <location>
        <begin position="18"/>
        <end position="397"/>
    </location>
</feature>
<dbReference type="InterPro" id="IPR020846">
    <property type="entry name" value="MFS_dom"/>
</dbReference>
<dbReference type="PROSITE" id="PS51257">
    <property type="entry name" value="PROKAR_LIPOPROTEIN"/>
    <property type="match status" value="1"/>
</dbReference>
<proteinExistence type="predicted"/>
<comment type="caution">
    <text evidence="10">The sequence shown here is derived from an EMBL/GenBank/DDBJ whole genome shotgun (WGS) entry which is preliminary data.</text>
</comment>
<evidence type="ECO:0000256" key="7">
    <source>
        <dbReference type="SAM" id="Phobius"/>
    </source>
</evidence>
<evidence type="ECO:0000256" key="1">
    <source>
        <dbReference type="ARBA" id="ARBA00004651"/>
    </source>
</evidence>
<comment type="subcellular location">
    <subcellularLocation>
        <location evidence="1">Cell membrane</location>
        <topology evidence="1">Multi-pass membrane protein</topology>
    </subcellularLocation>
</comment>
<feature type="transmembrane region" description="Helical" evidence="7">
    <location>
        <begin position="221"/>
        <end position="243"/>
    </location>
</feature>
<reference evidence="11" key="1">
    <citation type="journal article" date="2021" name="Syst. Appl. Microbiol.">
        <title>Roseomonas hellenica sp. nov., isolated from roots of wild-growing Alkanna tinctoria.</title>
        <authorList>
            <person name="Rat A."/>
            <person name="Naranjo H.D."/>
            <person name="Lebbe L."/>
            <person name="Cnockaert M."/>
            <person name="Krigas N."/>
            <person name="Grigoriadou K."/>
            <person name="Maloupa E."/>
            <person name="Willems A."/>
        </authorList>
    </citation>
    <scope>NUCLEOTIDE SEQUENCE [LARGE SCALE GENOMIC DNA]</scope>
    <source>
        <strain evidence="11">LMG 31523</strain>
    </source>
</reference>
<dbReference type="Gene3D" id="1.20.1250.20">
    <property type="entry name" value="MFS general substrate transporter like domains"/>
    <property type="match status" value="1"/>
</dbReference>
<accession>A0ABS5F6K0</accession>
<dbReference type="PANTHER" id="PTHR43124:SF3">
    <property type="entry name" value="CHLORAMPHENICOL EFFLUX PUMP RV0191"/>
    <property type="match status" value="1"/>
</dbReference>
<feature type="transmembrane region" description="Helical" evidence="7">
    <location>
        <begin position="142"/>
        <end position="164"/>
    </location>
</feature>
<feature type="transmembrane region" description="Helical" evidence="7">
    <location>
        <begin position="84"/>
        <end position="102"/>
    </location>
</feature>
<dbReference type="PROSITE" id="PS50850">
    <property type="entry name" value="MFS"/>
    <property type="match status" value="1"/>
</dbReference>
<dbReference type="Pfam" id="PF07690">
    <property type="entry name" value="MFS_1"/>
    <property type="match status" value="1"/>
</dbReference>
<evidence type="ECO:0000256" key="4">
    <source>
        <dbReference type="ARBA" id="ARBA00022989"/>
    </source>
</evidence>
<feature type="transmembrane region" description="Helical" evidence="7">
    <location>
        <begin position="283"/>
        <end position="301"/>
    </location>
</feature>
<evidence type="ECO:0000256" key="3">
    <source>
        <dbReference type="ARBA" id="ARBA00022692"/>
    </source>
</evidence>
<evidence type="ECO:0000256" key="8">
    <source>
        <dbReference type="SAM" id="SignalP"/>
    </source>
</evidence>
<keyword evidence="3 7" id="KW-0812">Transmembrane</keyword>
<evidence type="ECO:0000256" key="5">
    <source>
        <dbReference type="ARBA" id="ARBA00023136"/>
    </source>
</evidence>
<feature type="signal peptide" evidence="8">
    <location>
        <begin position="1"/>
        <end position="20"/>
    </location>
</feature>
<feature type="transmembrane region" description="Helical" evidence="7">
    <location>
        <begin position="249"/>
        <end position="271"/>
    </location>
</feature>
<feature type="transmembrane region" description="Helical" evidence="7">
    <location>
        <begin position="48"/>
        <end position="72"/>
    </location>
</feature>
<dbReference type="RefSeq" id="WP_211855968.1">
    <property type="nucleotide sequence ID" value="NZ_JAAGBB010000050.1"/>
</dbReference>
<feature type="region of interest" description="Disordered" evidence="6">
    <location>
        <begin position="398"/>
        <end position="421"/>
    </location>
</feature>
<keyword evidence="4 7" id="KW-1133">Transmembrane helix</keyword>
<evidence type="ECO:0000259" key="9">
    <source>
        <dbReference type="PROSITE" id="PS50850"/>
    </source>
</evidence>
<dbReference type="PANTHER" id="PTHR43124">
    <property type="entry name" value="PURINE EFFLUX PUMP PBUE"/>
    <property type="match status" value="1"/>
</dbReference>
<dbReference type="InterPro" id="IPR011701">
    <property type="entry name" value="MFS"/>
</dbReference>
<sequence>MTSKTSLPSTAPAMPWALLAAACLAMFAAACGGTTRAPFLIDMARDLATSLPLIANLMAATSIAWGAASLLAGAGADRWGRRPFLIGGPLALAASMAGVAVSGSYLGVAIWVTAAGACGGAFTGVIMAEASARTVDRQRGRALGWVMAGQSLALLVGVPGAAWIGSFIGWRGVNLCVAAVATAAALSLLVTTLRPAPGGRRAPGAPSPSYRAALSRPVMRLLAMGVAERICYGLTAVFFATFLQTTYGLSLAGVAVPLATFAVGSILGTILGGQLADRLPNRLRTFAGAMFGSALIALPLYAWTPSLAGTVALAFGYVFVNAVARPSLMAALANVPDAVRGTVLGLNVTSASFGWLGAATFGGWMLAQYGFTGFGPLAAIVGVLGGLLAVAGGRPRREDAVEGPGRFAGAAPPYGSEAAKQ</sequence>
<dbReference type="InterPro" id="IPR036259">
    <property type="entry name" value="MFS_trans_sf"/>
</dbReference>
<name>A0ABS5F6K0_9PROT</name>
<feature type="chain" id="PRO_5046739104" evidence="8">
    <location>
        <begin position="21"/>
        <end position="421"/>
    </location>
</feature>
<dbReference type="InterPro" id="IPR005829">
    <property type="entry name" value="Sugar_transporter_CS"/>
</dbReference>
<evidence type="ECO:0000256" key="6">
    <source>
        <dbReference type="SAM" id="MobiDB-lite"/>
    </source>
</evidence>
<dbReference type="InterPro" id="IPR050189">
    <property type="entry name" value="MFS_Efflux_Transporters"/>
</dbReference>
<keyword evidence="5 7" id="KW-0472">Membrane</keyword>
<gene>
    <name evidence="10" type="ORF">GXW71_27825</name>
</gene>
<evidence type="ECO:0000256" key="2">
    <source>
        <dbReference type="ARBA" id="ARBA00022475"/>
    </source>
</evidence>